<dbReference type="AlphaFoldDB" id="A0A6N6VKR0"/>
<feature type="transmembrane region" description="Helical" evidence="10">
    <location>
        <begin position="618"/>
        <end position="637"/>
    </location>
</feature>
<organism evidence="13 14">
    <name type="scientific">Parvibaculum sedimenti</name>
    <dbReference type="NCBI Taxonomy" id="2608632"/>
    <lineage>
        <taxon>Bacteria</taxon>
        <taxon>Pseudomonadati</taxon>
        <taxon>Pseudomonadota</taxon>
        <taxon>Alphaproteobacteria</taxon>
        <taxon>Hyphomicrobiales</taxon>
        <taxon>Parvibaculaceae</taxon>
        <taxon>Parvibaculum</taxon>
    </lineage>
</organism>
<evidence type="ECO:0000313" key="14">
    <source>
        <dbReference type="Proteomes" id="UP000468901"/>
    </source>
</evidence>
<comment type="similarity">
    <text evidence="2">Belongs to the CcmF/CycK/Ccl1/NrfE/CcsA family.</text>
</comment>
<dbReference type="GO" id="GO:0005886">
    <property type="term" value="C:plasma membrane"/>
    <property type="evidence" value="ECO:0007669"/>
    <property type="project" value="UniProtKB-SubCell"/>
</dbReference>
<comment type="function">
    <text evidence="9">Required for the biogenesis of c-type cytochromes. Possible subunit of a heme lyase.</text>
</comment>
<dbReference type="PRINTS" id="PR01411">
    <property type="entry name" value="CCMFBIOGNSIS"/>
</dbReference>
<dbReference type="GO" id="GO:0017004">
    <property type="term" value="P:cytochrome complex assembly"/>
    <property type="evidence" value="ECO:0007669"/>
    <property type="project" value="UniProtKB-KW"/>
</dbReference>
<dbReference type="NCBIfam" id="NF007691">
    <property type="entry name" value="PRK10369.1"/>
    <property type="match status" value="1"/>
</dbReference>
<evidence type="ECO:0000259" key="12">
    <source>
        <dbReference type="Pfam" id="PF16327"/>
    </source>
</evidence>
<dbReference type="InterPro" id="IPR003567">
    <property type="entry name" value="Cyt_c_biogenesis"/>
</dbReference>
<dbReference type="PANTHER" id="PTHR43653">
    <property type="entry name" value="CYTOCHROME C ASSEMBLY PROTEIN-RELATED"/>
    <property type="match status" value="1"/>
</dbReference>
<feature type="transmembrane region" description="Helical" evidence="10">
    <location>
        <begin position="207"/>
        <end position="229"/>
    </location>
</feature>
<keyword evidence="7 10" id="KW-1133">Transmembrane helix</keyword>
<evidence type="ECO:0000256" key="1">
    <source>
        <dbReference type="ARBA" id="ARBA00004429"/>
    </source>
</evidence>
<evidence type="ECO:0000256" key="6">
    <source>
        <dbReference type="ARBA" id="ARBA00022748"/>
    </source>
</evidence>
<feature type="transmembrane region" description="Helical" evidence="10">
    <location>
        <begin position="175"/>
        <end position="195"/>
    </location>
</feature>
<dbReference type="NCBIfam" id="TIGR00353">
    <property type="entry name" value="nrfE"/>
    <property type="match status" value="1"/>
</dbReference>
<feature type="domain" description="Cytochrome c-type biogenesis protein CcmF C-terminal" evidence="12">
    <location>
        <begin position="315"/>
        <end position="640"/>
    </location>
</feature>
<feature type="transmembrane region" description="Helical" evidence="10">
    <location>
        <begin position="425"/>
        <end position="442"/>
    </location>
</feature>
<keyword evidence="13" id="KW-0456">Lyase</keyword>
<dbReference type="Proteomes" id="UP000468901">
    <property type="component" value="Unassembled WGS sequence"/>
</dbReference>
<feature type="transmembrane region" description="Helical" evidence="10">
    <location>
        <begin position="448"/>
        <end position="473"/>
    </location>
</feature>
<dbReference type="InterPro" id="IPR003568">
    <property type="entry name" value="Cyt_c_biogenesis_CcmF"/>
</dbReference>
<feature type="transmembrane region" description="Helical" evidence="10">
    <location>
        <begin position="6"/>
        <end position="26"/>
    </location>
</feature>
<sequence length="660" mass="70945">MIVELGHFALVLALAVALLQMVVPMIGAQRRDPALMAVAAPAAVAQFVLIGIAFAALMHAFLTSDFSVALVMKNSHTAKPLIYKIAGVWGNHEGSMVLWVLILSLYGALVALFGGNLPDGLRARVLSVQALIGVAFLGFILFTSNPFIRLDPAPIEGNGLNPILQDPALAFHPPFLYAGYVGLSMAFSFAIAALIEGRVDASWARWVRPWTLAAWVPLTVGIAMGSWWAYYTLGWGGFWFWDPVENASLMPWLVATALLHSAIVAEKRGVLKSWTILLAIFAFSLSLVGTFLVRSGVLTSVHAFAVDPSRGIAILCILVFFIGGALTLYGWRAPVLKAEGLFAPLSREGALVMNNLLLAAAAAAVFIGTLYPLFLDAIGGPKITVGAPFFNMTFVPLMIPLFCLVPIGPLLKWKRSDLVAASERLMGAGVAVIIVIIAVLAFHSRGPWLAALGMGLATWLIAGAFFEVAWRIGLFSGNIRESFRRALRLPRASWGMALAHGGLGIAVAGIVGTTAWRQELVTALKVGDSAELAGYTLTLEKVGMRNGPNYEALVGVIRVTREGREVAVMLPEKRSFPVERQEKTEAAIRTTGFSDLYIVIGDENGQGGWTLRAYYNNLAPWIWAGGMIMAAGGIVSLTDRRYRIGAPNRARSRLAAQPAE</sequence>
<keyword evidence="5 10" id="KW-0812">Transmembrane</keyword>
<feature type="transmembrane region" description="Helical" evidence="10">
    <location>
        <begin position="125"/>
        <end position="142"/>
    </location>
</feature>
<dbReference type="EMBL" id="WESC01000003">
    <property type="protein sequence ID" value="KAB7741571.1"/>
    <property type="molecule type" value="Genomic_DNA"/>
</dbReference>
<keyword evidence="6" id="KW-0201">Cytochrome c-type biogenesis</keyword>
<dbReference type="GO" id="GO:0016829">
    <property type="term" value="F:lyase activity"/>
    <property type="evidence" value="ECO:0007669"/>
    <property type="project" value="UniProtKB-KW"/>
</dbReference>
<keyword evidence="8 10" id="KW-0472">Membrane</keyword>
<dbReference type="PRINTS" id="PR01410">
    <property type="entry name" value="CCBIOGENESIS"/>
</dbReference>
<dbReference type="PANTHER" id="PTHR43653:SF1">
    <property type="entry name" value="CYTOCHROME C-TYPE BIOGENESIS PROTEIN CCMF"/>
    <property type="match status" value="1"/>
</dbReference>
<keyword evidence="4" id="KW-0997">Cell inner membrane</keyword>
<comment type="caution">
    <text evidence="13">The sequence shown here is derived from an EMBL/GenBank/DDBJ whole genome shotgun (WGS) entry which is preliminary data.</text>
</comment>
<comment type="subcellular location">
    <subcellularLocation>
        <location evidence="1">Cell inner membrane</location>
        <topology evidence="1">Multi-pass membrane protein</topology>
    </subcellularLocation>
</comment>
<feature type="transmembrane region" description="Helical" evidence="10">
    <location>
        <begin position="494"/>
        <end position="516"/>
    </location>
</feature>
<gene>
    <name evidence="13" type="ORF">F2P47_03975</name>
</gene>
<dbReference type="GO" id="GO:0020037">
    <property type="term" value="F:heme binding"/>
    <property type="evidence" value="ECO:0007669"/>
    <property type="project" value="InterPro"/>
</dbReference>
<feature type="transmembrane region" description="Helical" evidence="10">
    <location>
        <begin position="249"/>
        <end position="265"/>
    </location>
</feature>
<feature type="transmembrane region" description="Helical" evidence="10">
    <location>
        <begin position="394"/>
        <end position="413"/>
    </location>
</feature>
<feature type="transmembrane region" description="Helical" evidence="10">
    <location>
        <begin position="96"/>
        <end position="113"/>
    </location>
</feature>
<evidence type="ECO:0000256" key="7">
    <source>
        <dbReference type="ARBA" id="ARBA00022989"/>
    </source>
</evidence>
<evidence type="ECO:0000256" key="3">
    <source>
        <dbReference type="ARBA" id="ARBA00022475"/>
    </source>
</evidence>
<dbReference type="InterPro" id="IPR032523">
    <property type="entry name" value="CcmF_C"/>
</dbReference>
<dbReference type="RefSeq" id="WP_152214874.1">
    <property type="nucleotide sequence ID" value="NZ_JBAQYD010000352.1"/>
</dbReference>
<name>A0A6N6VKR0_9HYPH</name>
<accession>A0A6N6VKR0</accession>
<evidence type="ECO:0000256" key="2">
    <source>
        <dbReference type="ARBA" id="ARBA00009186"/>
    </source>
</evidence>
<dbReference type="Pfam" id="PF01578">
    <property type="entry name" value="Cytochrom_C_asm"/>
    <property type="match status" value="1"/>
</dbReference>
<evidence type="ECO:0000256" key="4">
    <source>
        <dbReference type="ARBA" id="ARBA00022519"/>
    </source>
</evidence>
<dbReference type="Pfam" id="PF16327">
    <property type="entry name" value="CcmF_C"/>
    <property type="match status" value="1"/>
</dbReference>
<dbReference type="GO" id="GO:0015232">
    <property type="term" value="F:heme transmembrane transporter activity"/>
    <property type="evidence" value="ECO:0007669"/>
    <property type="project" value="InterPro"/>
</dbReference>
<evidence type="ECO:0000256" key="9">
    <source>
        <dbReference type="ARBA" id="ARBA00037230"/>
    </source>
</evidence>
<reference evidence="13 14" key="1">
    <citation type="submission" date="2019-09" db="EMBL/GenBank/DDBJ databases">
        <title>Parvibaculum sedimenti sp. nov., isolated from sediment.</title>
        <authorList>
            <person name="Wang Y."/>
        </authorList>
    </citation>
    <scope>NUCLEOTIDE SEQUENCE [LARGE SCALE GENOMIC DNA]</scope>
    <source>
        <strain evidence="13 14">HXT-9</strain>
    </source>
</reference>
<evidence type="ECO:0000256" key="5">
    <source>
        <dbReference type="ARBA" id="ARBA00022692"/>
    </source>
</evidence>
<evidence type="ECO:0000313" key="13">
    <source>
        <dbReference type="EMBL" id="KAB7741571.1"/>
    </source>
</evidence>
<evidence type="ECO:0000256" key="10">
    <source>
        <dbReference type="SAM" id="Phobius"/>
    </source>
</evidence>
<evidence type="ECO:0000259" key="11">
    <source>
        <dbReference type="Pfam" id="PF01578"/>
    </source>
</evidence>
<feature type="transmembrane region" description="Helical" evidence="10">
    <location>
        <begin position="352"/>
        <end position="374"/>
    </location>
</feature>
<feature type="transmembrane region" description="Helical" evidence="10">
    <location>
        <begin position="38"/>
        <end position="62"/>
    </location>
</feature>
<protein>
    <submittedName>
        <fullName evidence="13">Heme lyase CcmF/NrfE family subunit</fullName>
    </submittedName>
</protein>
<dbReference type="InterPro" id="IPR002541">
    <property type="entry name" value="Cyt_c_assembly"/>
</dbReference>
<keyword evidence="3" id="KW-1003">Cell membrane</keyword>
<evidence type="ECO:0000256" key="8">
    <source>
        <dbReference type="ARBA" id="ARBA00023136"/>
    </source>
</evidence>
<proteinExistence type="inferred from homology"/>
<feature type="transmembrane region" description="Helical" evidence="10">
    <location>
        <begin position="312"/>
        <end position="331"/>
    </location>
</feature>
<keyword evidence="14" id="KW-1185">Reference proteome</keyword>
<feature type="transmembrane region" description="Helical" evidence="10">
    <location>
        <begin position="274"/>
        <end position="292"/>
    </location>
</feature>
<feature type="domain" description="Cytochrome c assembly protein" evidence="11">
    <location>
        <begin position="89"/>
        <end position="295"/>
    </location>
</feature>